<feature type="domain" description="YdbS-like PH" evidence="2">
    <location>
        <begin position="373"/>
        <end position="427"/>
    </location>
</feature>
<keyword evidence="4" id="KW-1185">Reference proteome</keyword>
<dbReference type="PANTHER" id="PTHR34473:SF3">
    <property type="entry name" value="TRANSMEMBRANE PROTEIN-RELATED"/>
    <property type="match status" value="1"/>
</dbReference>
<reference evidence="4" key="1">
    <citation type="submission" date="2018-04" db="EMBL/GenBank/DDBJ databases">
        <authorList>
            <person name="Liu S."/>
            <person name="Wang Z."/>
            <person name="Li J."/>
        </authorList>
    </citation>
    <scope>NUCLEOTIDE SEQUENCE [LARGE SCALE GENOMIC DNA]</scope>
    <source>
        <strain evidence="4">2189</strain>
    </source>
</reference>
<proteinExistence type="predicted"/>
<dbReference type="PANTHER" id="PTHR34473">
    <property type="entry name" value="UPF0699 TRANSMEMBRANE PROTEIN YDBS"/>
    <property type="match status" value="1"/>
</dbReference>
<feature type="domain" description="YdbS-like PH" evidence="2">
    <location>
        <begin position="73"/>
        <end position="151"/>
    </location>
</feature>
<keyword evidence="1" id="KW-1133">Transmembrane helix</keyword>
<evidence type="ECO:0000313" key="3">
    <source>
        <dbReference type="EMBL" id="PWC01845.1"/>
    </source>
</evidence>
<dbReference type="AlphaFoldDB" id="A0A2U1T797"/>
<protein>
    <recommendedName>
        <fullName evidence="2">YdbS-like PH domain-containing protein</fullName>
    </recommendedName>
</protein>
<feature type="transmembrane region" description="Helical" evidence="1">
    <location>
        <begin position="47"/>
        <end position="73"/>
    </location>
</feature>
<dbReference type="KEGG" id="cyz:C3B44_02345"/>
<accession>A0A2U1T797</accession>
<feature type="transmembrane region" description="Helical" evidence="1">
    <location>
        <begin position="12"/>
        <end position="41"/>
    </location>
</feature>
<keyword evidence="1" id="KW-0812">Transmembrane</keyword>
<evidence type="ECO:0000313" key="4">
    <source>
        <dbReference type="Proteomes" id="UP000244989"/>
    </source>
</evidence>
<keyword evidence="1" id="KW-0472">Membrane</keyword>
<name>A0A2U1T797_9CORY</name>
<sequence length="453" mass="49967">MSYRPVHRLTPLLKLWTLIVALIAAVLLNLNAGALASIGAFMRGDNALMPILIAVGGLVGLSVLVWLVSYIWWRAMGYRLDEEKVAYRQGVISKRERTARYDRIEAVDVVEPFIARLFRVAAVRVETAGGKGSVIEIAYLNRAEASQLRSEILAHRRGTPAETPGETQDEQPERTEAVVDEIPIGRSLAASALSSATPAAVIVLGIVALTPIPFATIIPILIGVVPAIWKIIDRSWRFRAHLVDDGETLDLNYGLASRRRQTVPLQRIHAVSIHQPVLWRLTGWWQVQVSVAGYGASPESSNSGSTTILPVGTREQAVHLAAIVGPLSRQEIETAARPEGHTQPTFTSPKRAFWVSPIDRDQQSVTFLDDTAITHRGRLARTVNFIAMSHIQELTFRRGLLNHLCNLADVRFDLVAGPVRMAGRDLSVDDGYELLGRLRQRSLPKMQPVEAEL</sequence>
<dbReference type="EMBL" id="QEEZ01000008">
    <property type="protein sequence ID" value="PWC01845.1"/>
    <property type="molecule type" value="Genomic_DNA"/>
</dbReference>
<dbReference type="InterPro" id="IPR005182">
    <property type="entry name" value="YdbS-like_PH"/>
</dbReference>
<dbReference type="Pfam" id="PF03703">
    <property type="entry name" value="bPH_2"/>
    <property type="match status" value="3"/>
</dbReference>
<comment type="caution">
    <text evidence="3">The sequence shown here is derived from an EMBL/GenBank/DDBJ whole genome shotgun (WGS) entry which is preliminary data.</text>
</comment>
<dbReference type="OrthoDB" id="3190163at2"/>
<organism evidence="3 4">
    <name type="scientific">Corynebacterium yudongzhengii</name>
    <dbReference type="NCBI Taxonomy" id="2080740"/>
    <lineage>
        <taxon>Bacteria</taxon>
        <taxon>Bacillati</taxon>
        <taxon>Actinomycetota</taxon>
        <taxon>Actinomycetes</taxon>
        <taxon>Mycobacteriales</taxon>
        <taxon>Corynebacteriaceae</taxon>
        <taxon>Corynebacterium</taxon>
    </lineage>
</organism>
<dbReference type="PIRSF" id="PIRSF026631">
    <property type="entry name" value="UCP026631"/>
    <property type="match status" value="1"/>
</dbReference>
<dbReference type="Proteomes" id="UP000244989">
    <property type="component" value="Unassembled WGS sequence"/>
</dbReference>
<dbReference type="InterPro" id="IPR014529">
    <property type="entry name" value="UCP026631"/>
</dbReference>
<feature type="domain" description="YdbS-like PH" evidence="2">
    <location>
        <begin position="240"/>
        <end position="295"/>
    </location>
</feature>
<gene>
    <name evidence="3" type="ORF">DF222_05430</name>
</gene>
<evidence type="ECO:0000256" key="1">
    <source>
        <dbReference type="SAM" id="Phobius"/>
    </source>
</evidence>
<evidence type="ECO:0000259" key="2">
    <source>
        <dbReference type="Pfam" id="PF03703"/>
    </source>
</evidence>